<evidence type="ECO:0000256" key="1">
    <source>
        <dbReference type="SAM" id="SignalP"/>
    </source>
</evidence>
<keyword evidence="4" id="KW-1185">Reference proteome</keyword>
<feature type="signal peptide" evidence="1">
    <location>
        <begin position="1"/>
        <end position="16"/>
    </location>
</feature>
<dbReference type="SUPFAM" id="SSF54427">
    <property type="entry name" value="NTF2-like"/>
    <property type="match status" value="1"/>
</dbReference>
<sequence length="168" mass="17953">MAFKIKLVIGAALALAACNQNEPAHVDTEAAKQQLLAREDAWNKAYASRDGAALAAIYTDDAAVANPRERLISGKEAIQQATAGLASDPNLKVSFRANRVDVAPSGDLGYTRGQYLMTQTNSATKLPESSQGYYLTVWKKQGGDWKVVEDFVTPGVPLPVVSSSTLVQ</sequence>
<feature type="domain" description="DUF4440" evidence="2">
    <location>
        <begin position="35"/>
        <end position="147"/>
    </location>
</feature>
<reference evidence="3 4" key="1">
    <citation type="submission" date="2020-08" db="EMBL/GenBank/DDBJ databases">
        <title>Sphingomonas sp. sand1-3 16S ribosomal RNA gene Genome sequencing and assembly.</title>
        <authorList>
            <person name="Kang M."/>
        </authorList>
    </citation>
    <scope>NUCLEOTIDE SEQUENCE [LARGE SCALE GENOMIC DNA]</scope>
    <source>
        <strain evidence="4">sand1-3</strain>
    </source>
</reference>
<dbReference type="PROSITE" id="PS51257">
    <property type="entry name" value="PROKAR_LIPOPROTEIN"/>
    <property type="match status" value="1"/>
</dbReference>
<dbReference type="Pfam" id="PF14534">
    <property type="entry name" value="DUF4440"/>
    <property type="match status" value="1"/>
</dbReference>
<dbReference type="Gene3D" id="3.10.450.50">
    <property type="match status" value="1"/>
</dbReference>
<feature type="chain" id="PRO_5028908974" evidence="1">
    <location>
        <begin position="17"/>
        <end position="168"/>
    </location>
</feature>
<gene>
    <name evidence="3" type="ORF">H8M03_04795</name>
</gene>
<evidence type="ECO:0000313" key="3">
    <source>
        <dbReference type="EMBL" id="QNM83646.1"/>
    </source>
</evidence>
<dbReference type="RefSeq" id="WP_187480601.1">
    <property type="nucleotide sequence ID" value="NZ_CP060697.1"/>
</dbReference>
<accession>A0A7G9L4U7</accession>
<dbReference type="InterPro" id="IPR032710">
    <property type="entry name" value="NTF2-like_dom_sf"/>
</dbReference>
<dbReference type="Proteomes" id="UP000515861">
    <property type="component" value="Chromosome"/>
</dbReference>
<dbReference type="AlphaFoldDB" id="A0A7G9L4U7"/>
<organism evidence="3 4">
    <name type="scientific">Sphingomonas sabuli</name>
    <dbReference type="NCBI Taxonomy" id="2764186"/>
    <lineage>
        <taxon>Bacteria</taxon>
        <taxon>Pseudomonadati</taxon>
        <taxon>Pseudomonadota</taxon>
        <taxon>Alphaproteobacteria</taxon>
        <taxon>Sphingomonadales</taxon>
        <taxon>Sphingomonadaceae</taxon>
        <taxon>Sphingomonas</taxon>
    </lineage>
</organism>
<protein>
    <submittedName>
        <fullName evidence="3">Nuclear transport factor 2 family protein</fullName>
    </submittedName>
</protein>
<dbReference type="InterPro" id="IPR027843">
    <property type="entry name" value="DUF4440"/>
</dbReference>
<dbReference type="KEGG" id="ssau:H8M03_04795"/>
<dbReference type="CDD" id="cd00531">
    <property type="entry name" value="NTF2_like"/>
    <property type="match status" value="1"/>
</dbReference>
<name>A0A7G9L4U7_9SPHN</name>
<evidence type="ECO:0000313" key="4">
    <source>
        <dbReference type="Proteomes" id="UP000515861"/>
    </source>
</evidence>
<evidence type="ECO:0000259" key="2">
    <source>
        <dbReference type="Pfam" id="PF14534"/>
    </source>
</evidence>
<keyword evidence="1" id="KW-0732">Signal</keyword>
<dbReference type="EMBL" id="CP060697">
    <property type="protein sequence ID" value="QNM83646.1"/>
    <property type="molecule type" value="Genomic_DNA"/>
</dbReference>
<proteinExistence type="predicted"/>